<dbReference type="RefSeq" id="WP_304437507.1">
    <property type="nucleotide sequence ID" value="NZ_JAUKUC010000003.1"/>
</dbReference>
<accession>A0ABT8RWU6</accession>
<comment type="caution">
    <text evidence="1">The sequence shown here is derived from an EMBL/GenBank/DDBJ whole genome shotgun (WGS) entry which is preliminary data.</text>
</comment>
<evidence type="ECO:0000313" key="2">
    <source>
        <dbReference type="Proteomes" id="UP001168579"/>
    </source>
</evidence>
<protein>
    <submittedName>
        <fullName evidence="1">Uncharacterized protein</fullName>
    </submittedName>
</protein>
<sequence>MKKYLLIGCLFLLFACDDGDLQIETVDFDSIDNVQNCGTLSTSSTNVVFKINGDESLIITLASGLLKNEVTTTDRESAVPGNSQVSYRIFSETVTSAYFVMHHHHLHQRSLKKLRLKAALLPLVLQRRIA</sequence>
<reference evidence="1" key="2">
    <citation type="submission" date="2023-06" db="EMBL/GenBank/DDBJ databases">
        <authorList>
            <person name="Lucena T."/>
            <person name="Sun Q."/>
        </authorList>
    </citation>
    <scope>NUCLEOTIDE SEQUENCE</scope>
    <source>
        <strain evidence="1">CECT 8869</strain>
    </source>
</reference>
<reference evidence="1" key="1">
    <citation type="journal article" date="2014" name="Int. J. Syst. Evol. Microbiol.">
        <title>Complete genome of a new Firmicutes species belonging to the dominant human colonic microbiota ('Ruminococcus bicirculans') reveals two chromosomes and a selective capacity to utilize plant glucans.</title>
        <authorList>
            <consortium name="NISC Comparative Sequencing Program"/>
            <person name="Wegmann U."/>
            <person name="Louis P."/>
            <person name="Goesmann A."/>
            <person name="Henrissat B."/>
            <person name="Duncan S.H."/>
            <person name="Flint H.J."/>
        </authorList>
    </citation>
    <scope>NUCLEOTIDE SEQUENCE</scope>
    <source>
        <strain evidence="1">CECT 8869</strain>
    </source>
</reference>
<dbReference type="Proteomes" id="UP001168579">
    <property type="component" value="Unassembled WGS sequence"/>
</dbReference>
<proteinExistence type="predicted"/>
<evidence type="ECO:0000313" key="1">
    <source>
        <dbReference type="EMBL" id="MDO1514814.1"/>
    </source>
</evidence>
<dbReference type="EMBL" id="JAUKUC010000003">
    <property type="protein sequence ID" value="MDO1514814.1"/>
    <property type="molecule type" value="Genomic_DNA"/>
</dbReference>
<keyword evidence="2" id="KW-1185">Reference proteome</keyword>
<organism evidence="1 2">
    <name type="scientific">Maribacter confluentis</name>
    <dbReference type="NCBI Taxonomy" id="1656093"/>
    <lineage>
        <taxon>Bacteria</taxon>
        <taxon>Pseudomonadati</taxon>
        <taxon>Bacteroidota</taxon>
        <taxon>Flavobacteriia</taxon>
        <taxon>Flavobacteriales</taxon>
        <taxon>Flavobacteriaceae</taxon>
        <taxon>Maribacter</taxon>
    </lineage>
</organism>
<gene>
    <name evidence="1" type="ORF">Q2T41_19390</name>
</gene>
<name>A0ABT8RWU6_9FLAO</name>
<dbReference type="PROSITE" id="PS51257">
    <property type="entry name" value="PROKAR_LIPOPROTEIN"/>
    <property type="match status" value="1"/>
</dbReference>